<dbReference type="HOGENOM" id="CLU_920595_0_0_6"/>
<dbReference type="KEGG" id="tol:TOL_3124"/>
<reference evidence="1 2" key="1">
    <citation type="journal article" date="2013" name="Genome Announc.">
        <title>Genome Sequence of Thalassolituus oleivorans MIL-1 (DSM 14913T).</title>
        <authorList>
            <person name="Golyshin P.N."/>
            <person name="Werner J."/>
            <person name="Chernikova T.N."/>
            <person name="Tran H."/>
            <person name="Ferrer M."/>
            <person name="Yakimov M.M."/>
            <person name="Teeling H."/>
            <person name="Golyshina O.V."/>
        </authorList>
    </citation>
    <scope>NUCLEOTIDE SEQUENCE [LARGE SCALE GENOMIC DNA]</scope>
    <source>
        <strain evidence="1 2">MIL-1</strain>
    </source>
</reference>
<dbReference type="AlphaFoldDB" id="M5E837"/>
<proteinExistence type="predicted"/>
<name>M5E837_9GAMM</name>
<sequence length="285" mass="32532">MLKLLSATRKHPFLPELDNPQAVFMDLSSSQLVFNVPAGNECERRYKPLATPLISEFDIYNQRGYEFTHEGFSTACLFQRDLDFFSTPSGIKSIGTISVSVAVDQVNCLPNGMTCLNPNHFEQVMLRLLHRLGPGNPGFWKKIAPVNWKVFCRNESTFVMCEMRNDLDAILRPTPYDAMQYTSLVMTALDEQHLLRIMFHNTGYVPDAFAAKVRGQISRSIKLNLNEDVKRKLSASKSKWPNAKISEYREPENWAYPKWRREFNDIGEPKIVVAKLGSPAPELKV</sequence>
<evidence type="ECO:0000313" key="2">
    <source>
        <dbReference type="Proteomes" id="UP000011866"/>
    </source>
</evidence>
<evidence type="ECO:0000313" key="1">
    <source>
        <dbReference type="EMBL" id="CCU73520.1"/>
    </source>
</evidence>
<gene>
    <name evidence="1" type="ORF">TOL_3124</name>
</gene>
<dbReference type="STRING" id="187493.CN03_12350"/>
<dbReference type="GeneID" id="79177854"/>
<dbReference type="eggNOG" id="ENOG50314W8">
    <property type="taxonomic scope" value="Bacteria"/>
</dbReference>
<dbReference type="EMBL" id="HF680312">
    <property type="protein sequence ID" value="CCU73520.1"/>
    <property type="molecule type" value="Genomic_DNA"/>
</dbReference>
<dbReference type="Proteomes" id="UP000011866">
    <property type="component" value="Chromosome"/>
</dbReference>
<accession>M5E837</accession>
<dbReference type="RefSeq" id="WP_015488228.1">
    <property type="nucleotide sequence ID" value="NC_020888.1"/>
</dbReference>
<protein>
    <submittedName>
        <fullName evidence="1">Uncharacterized protein</fullName>
    </submittedName>
</protein>
<keyword evidence="2" id="KW-1185">Reference proteome</keyword>
<organism evidence="1 2">
    <name type="scientific">Thalassolituus oleivorans MIL-1</name>
    <dbReference type="NCBI Taxonomy" id="1298593"/>
    <lineage>
        <taxon>Bacteria</taxon>
        <taxon>Pseudomonadati</taxon>
        <taxon>Pseudomonadota</taxon>
        <taxon>Gammaproteobacteria</taxon>
        <taxon>Oceanospirillales</taxon>
        <taxon>Oceanospirillaceae</taxon>
        <taxon>Thalassolituus</taxon>
    </lineage>
</organism>